<proteinExistence type="predicted"/>
<keyword evidence="2" id="KW-1185">Reference proteome</keyword>
<protein>
    <submittedName>
        <fullName evidence="1">Uncharacterized protein</fullName>
    </submittedName>
</protein>
<comment type="caution">
    <text evidence="1">The sequence shown here is derived from an EMBL/GenBank/DDBJ whole genome shotgun (WGS) entry which is preliminary data.</text>
</comment>
<dbReference type="RefSeq" id="WP_192749225.1">
    <property type="nucleotide sequence ID" value="NZ_BAABJL010000111.1"/>
</dbReference>
<sequence>MEAQLAQITVDDLRAHTDRMEVSGVPVWWPTSSDSAWIGEVHGLTIFVASQTELSAGRSKRRASPNQRIEVFAVAISSPAPTSSPPAYGSAGRVR</sequence>
<accession>A0A927RIN3</accession>
<organism evidence="1 2">
    <name type="scientific">Actinopolymorpha pittospori</name>
    <dbReference type="NCBI Taxonomy" id="648752"/>
    <lineage>
        <taxon>Bacteria</taxon>
        <taxon>Bacillati</taxon>
        <taxon>Actinomycetota</taxon>
        <taxon>Actinomycetes</taxon>
        <taxon>Propionibacteriales</taxon>
        <taxon>Actinopolymorphaceae</taxon>
        <taxon>Actinopolymorpha</taxon>
    </lineage>
</organism>
<gene>
    <name evidence="1" type="ORF">HEB94_001591</name>
</gene>
<evidence type="ECO:0000313" key="2">
    <source>
        <dbReference type="Proteomes" id="UP000638648"/>
    </source>
</evidence>
<dbReference type="Proteomes" id="UP000638648">
    <property type="component" value="Unassembled WGS sequence"/>
</dbReference>
<evidence type="ECO:0000313" key="1">
    <source>
        <dbReference type="EMBL" id="MBE1604743.1"/>
    </source>
</evidence>
<reference evidence="1" key="1">
    <citation type="submission" date="2020-10" db="EMBL/GenBank/DDBJ databases">
        <title>Sequencing the genomes of 1000 actinobacteria strains.</title>
        <authorList>
            <person name="Klenk H.-P."/>
        </authorList>
    </citation>
    <scope>NUCLEOTIDE SEQUENCE</scope>
    <source>
        <strain evidence="1">DSM 45354</strain>
    </source>
</reference>
<dbReference type="EMBL" id="JADBEM010000001">
    <property type="protein sequence ID" value="MBE1604743.1"/>
    <property type="molecule type" value="Genomic_DNA"/>
</dbReference>
<dbReference type="AlphaFoldDB" id="A0A927RIN3"/>
<name>A0A927RIN3_9ACTN</name>